<sequence>MAFYVCLLDGVFIIVLRGCDYLPARRCTACTDPPHATGTTRINIPAYIHLLLRYRMSPKPQKAAKSPAMHTPQQPMSAQSSPAIQTQQLGQTPQPQGQAQPGQQPPQPGQAQRPTSIALPPNNVQQLLAQVQQYRAQAQAVGPQTPQGQQFLNLAERFRQELIRVQQTAQSQVPGQQPQQQQQRPVGAGTPPVPQQGQPVPLNAAALVSRLTPEQRSTFMAQPKVQEAFRTTESFKAKIAQLHQQLQNANLSPEERDKIQKEERKYHEYYTQYQRAIVNTMVQQGLAPRNFSSGPPPGQQGVPGQPGAAPQAQVGTPQPPRPLSTHPNPPMVGTPQQIPPHQPPQMQPPGTGATQMNIPQNNLQTPVMNRANSNSPVPPNPAAQMTPQQIQMQPVQVGPQSGPRPQAATPAQQQQAAARQNTPTITFNSLPAIPGTLNIKPTQAAVVPPARPTLTGGYATGNAMMATPALARPPQYELEDGHRLLSKRKLQELVRQIYPDERLEPEVEDLLLEVADEFVESVAGFACRLAKHRKSDTLDVKDVQFHLEKNYNIRVPGFAMDEIRSIRKNQPTPGYQQKASRAGK</sequence>
<dbReference type="SUPFAM" id="SSF47113">
    <property type="entry name" value="Histone-fold"/>
    <property type="match status" value="1"/>
</dbReference>
<keyword evidence="5" id="KW-0539">Nucleus</keyword>
<feature type="region of interest" description="Disordered" evidence="8">
    <location>
        <begin position="286"/>
        <end position="420"/>
    </location>
</feature>
<dbReference type="CDD" id="cd07981">
    <property type="entry name" value="HFD_TAF12"/>
    <property type="match status" value="1"/>
</dbReference>
<dbReference type="GO" id="GO:0005669">
    <property type="term" value="C:transcription factor TFIID complex"/>
    <property type="evidence" value="ECO:0007669"/>
    <property type="project" value="InterPro"/>
</dbReference>
<evidence type="ECO:0000256" key="4">
    <source>
        <dbReference type="ARBA" id="ARBA00023163"/>
    </source>
</evidence>
<feature type="region of interest" description="Disordered" evidence="8">
    <location>
        <begin position="166"/>
        <end position="199"/>
    </location>
</feature>
<comment type="caution">
    <text evidence="11">The sequence shown here is derived from an EMBL/GenBank/DDBJ whole genome shotgun (WGS) entry which is preliminary data.</text>
</comment>
<dbReference type="Pfam" id="PF03847">
    <property type="entry name" value="TFIID_20kDa"/>
    <property type="match status" value="1"/>
</dbReference>
<keyword evidence="4" id="KW-0804">Transcription</keyword>
<organism evidence="11 12">
    <name type="scientific">Saitoella complicata (strain BCRC 22490 / CBS 7301 / JCM 7358 / NBRC 10748 / NRRL Y-17804)</name>
    <dbReference type="NCBI Taxonomy" id="698492"/>
    <lineage>
        <taxon>Eukaryota</taxon>
        <taxon>Fungi</taxon>
        <taxon>Dikarya</taxon>
        <taxon>Ascomycota</taxon>
        <taxon>Taphrinomycotina</taxon>
        <taxon>Taphrinomycotina incertae sedis</taxon>
        <taxon>Saitoella</taxon>
    </lineage>
</organism>
<feature type="compositionally biased region" description="Low complexity" evidence="8">
    <location>
        <begin position="299"/>
        <end position="316"/>
    </location>
</feature>
<evidence type="ECO:0000259" key="10">
    <source>
        <dbReference type="Pfam" id="PF03847"/>
    </source>
</evidence>
<evidence type="ECO:0000256" key="9">
    <source>
        <dbReference type="SAM" id="SignalP"/>
    </source>
</evidence>
<evidence type="ECO:0000256" key="2">
    <source>
        <dbReference type="ARBA" id="ARBA00007530"/>
    </source>
</evidence>
<dbReference type="GO" id="GO:0003677">
    <property type="term" value="F:DNA binding"/>
    <property type="evidence" value="ECO:0007669"/>
    <property type="project" value="TreeGrafter"/>
</dbReference>
<reference evidence="11 12" key="2">
    <citation type="journal article" date="2014" name="J. Gen. Appl. Microbiol.">
        <title>The early diverging ascomycetous budding yeast Saitoella complicata has three histone deacetylases belonging to the Clr6, Hos2, and Rpd3 lineages.</title>
        <authorList>
            <person name="Nishida H."/>
            <person name="Matsumoto T."/>
            <person name="Kondo S."/>
            <person name="Hamamoto M."/>
            <person name="Yoshikawa H."/>
        </authorList>
    </citation>
    <scope>NUCLEOTIDE SEQUENCE [LARGE SCALE GENOMIC DNA]</scope>
    <source>
        <strain evidence="11 12">NRRL Y-17804</strain>
    </source>
</reference>
<dbReference type="InterPro" id="IPR037794">
    <property type="entry name" value="TAF12"/>
</dbReference>
<evidence type="ECO:0000256" key="8">
    <source>
        <dbReference type="SAM" id="MobiDB-lite"/>
    </source>
</evidence>
<feature type="compositionally biased region" description="Polar residues" evidence="8">
    <location>
        <begin position="71"/>
        <end position="84"/>
    </location>
</feature>
<feature type="compositionally biased region" description="Polar residues" evidence="8">
    <location>
        <begin position="352"/>
        <end position="367"/>
    </location>
</feature>
<name>A0A0E9NE87_SAICN</name>
<dbReference type="InterPro" id="IPR009072">
    <property type="entry name" value="Histone-fold"/>
</dbReference>
<dbReference type="GO" id="GO:0046982">
    <property type="term" value="F:protein heterodimerization activity"/>
    <property type="evidence" value="ECO:0007669"/>
    <property type="project" value="InterPro"/>
</dbReference>
<feature type="compositionally biased region" description="Pro residues" evidence="8">
    <location>
        <begin position="317"/>
        <end position="347"/>
    </location>
</feature>
<comment type="subcellular location">
    <subcellularLocation>
        <location evidence="1">Nucleus</location>
    </subcellularLocation>
</comment>
<keyword evidence="9" id="KW-0732">Signal</keyword>
<feature type="signal peptide" evidence="9">
    <location>
        <begin position="1"/>
        <end position="18"/>
    </location>
</feature>
<keyword evidence="12" id="KW-1185">Reference proteome</keyword>
<dbReference type="InterPro" id="IPR003228">
    <property type="entry name" value="TFIID_TAF12_dom"/>
</dbReference>
<feature type="chain" id="PRO_5002430572" description="TBP-associated factor 12" evidence="9">
    <location>
        <begin position="19"/>
        <end position="584"/>
    </location>
</feature>
<feature type="domain" description="Transcription initiation factor TFIID subunit 12" evidence="10">
    <location>
        <begin position="486"/>
        <end position="553"/>
    </location>
</feature>
<dbReference type="FunFam" id="1.10.20.10:FF:000011">
    <property type="entry name" value="Transcription initiation factor TFIID subunit 12"/>
    <property type="match status" value="1"/>
</dbReference>
<dbReference type="Gene3D" id="1.10.20.10">
    <property type="entry name" value="Histone, subunit A"/>
    <property type="match status" value="1"/>
</dbReference>
<dbReference type="GO" id="GO:0000124">
    <property type="term" value="C:SAGA complex"/>
    <property type="evidence" value="ECO:0007669"/>
    <property type="project" value="InterPro"/>
</dbReference>
<dbReference type="STRING" id="698492.A0A0E9NE87"/>
<proteinExistence type="inferred from homology"/>
<evidence type="ECO:0000256" key="6">
    <source>
        <dbReference type="ARBA" id="ARBA00075089"/>
    </source>
</evidence>
<evidence type="ECO:0000313" key="12">
    <source>
        <dbReference type="Proteomes" id="UP000033140"/>
    </source>
</evidence>
<keyword evidence="3" id="KW-0805">Transcription regulation</keyword>
<dbReference type="EMBL" id="BACD03000013">
    <property type="protein sequence ID" value="GAO48167.1"/>
    <property type="molecule type" value="Genomic_DNA"/>
</dbReference>
<dbReference type="OMA" id="ACNIRIQ"/>
<feature type="region of interest" description="Disordered" evidence="8">
    <location>
        <begin position="59"/>
        <end position="118"/>
    </location>
</feature>
<gene>
    <name evidence="11" type="ORF">G7K_2347-t1</name>
</gene>
<feature type="compositionally biased region" description="Low complexity" evidence="8">
    <location>
        <begin position="403"/>
        <end position="420"/>
    </location>
</feature>
<protein>
    <recommendedName>
        <fullName evidence="6">TBP-associated factor 12</fullName>
    </recommendedName>
    <alternativeName>
        <fullName evidence="7">Transcription initiation factor TFIID subunit 12</fullName>
    </alternativeName>
</protein>
<dbReference type="GO" id="GO:0017025">
    <property type="term" value="F:TBP-class protein binding"/>
    <property type="evidence" value="ECO:0007669"/>
    <property type="project" value="TreeGrafter"/>
</dbReference>
<evidence type="ECO:0000256" key="3">
    <source>
        <dbReference type="ARBA" id="ARBA00023015"/>
    </source>
</evidence>
<dbReference type="PANTHER" id="PTHR12264">
    <property type="entry name" value="TRANSCRIPTION INITIATION FACTOR TFIID SUBUNIT 12"/>
    <property type="match status" value="1"/>
</dbReference>
<feature type="compositionally biased region" description="Polar residues" evidence="8">
    <location>
        <begin position="385"/>
        <end position="394"/>
    </location>
</feature>
<evidence type="ECO:0000256" key="7">
    <source>
        <dbReference type="ARBA" id="ARBA00093657"/>
    </source>
</evidence>
<evidence type="ECO:0000313" key="11">
    <source>
        <dbReference type="EMBL" id="GAO48167.1"/>
    </source>
</evidence>
<dbReference type="Proteomes" id="UP000033140">
    <property type="component" value="Unassembled WGS sequence"/>
</dbReference>
<dbReference type="PANTHER" id="PTHR12264:SF21">
    <property type="entry name" value="TRANSCRIPTION INITIATION FACTOR TFIID SUBUNIT 12"/>
    <property type="match status" value="1"/>
</dbReference>
<evidence type="ECO:0000256" key="5">
    <source>
        <dbReference type="ARBA" id="ARBA00023242"/>
    </source>
</evidence>
<reference evidence="11 12" key="3">
    <citation type="journal article" date="2015" name="Genome Announc.">
        <title>Draft Genome Sequence of the Archiascomycetous Yeast Saitoella complicata.</title>
        <authorList>
            <person name="Yamauchi K."/>
            <person name="Kondo S."/>
            <person name="Hamamoto M."/>
            <person name="Takahashi Y."/>
            <person name="Ogura Y."/>
            <person name="Hayashi T."/>
            <person name="Nishida H."/>
        </authorList>
    </citation>
    <scope>NUCLEOTIDE SEQUENCE [LARGE SCALE GENOMIC DNA]</scope>
    <source>
        <strain evidence="11 12">NRRL Y-17804</strain>
    </source>
</reference>
<comment type="similarity">
    <text evidence="2">Belongs to the TAF12 family.</text>
</comment>
<evidence type="ECO:0000256" key="1">
    <source>
        <dbReference type="ARBA" id="ARBA00004123"/>
    </source>
</evidence>
<dbReference type="GO" id="GO:0051123">
    <property type="term" value="P:RNA polymerase II preinitiation complex assembly"/>
    <property type="evidence" value="ECO:0007669"/>
    <property type="project" value="TreeGrafter"/>
</dbReference>
<accession>A0A0E9NE87</accession>
<dbReference type="AlphaFoldDB" id="A0A0E9NE87"/>
<reference evidence="11 12" key="1">
    <citation type="journal article" date="2011" name="J. Gen. Appl. Microbiol.">
        <title>Draft genome sequencing of the enigmatic yeast Saitoella complicata.</title>
        <authorList>
            <person name="Nishida H."/>
            <person name="Hamamoto M."/>
            <person name="Sugiyama J."/>
        </authorList>
    </citation>
    <scope>NUCLEOTIDE SEQUENCE [LARGE SCALE GENOMIC DNA]</scope>
    <source>
        <strain evidence="11 12">NRRL Y-17804</strain>
    </source>
</reference>
<feature type="compositionally biased region" description="Low complexity" evidence="8">
    <location>
        <begin position="85"/>
        <end position="102"/>
    </location>
</feature>